<accession>A0A1M5HNK5</accession>
<dbReference type="OrthoDB" id="9814866at2"/>
<name>A0A1M5HNK5_9ALTE</name>
<sequence length="664" mass="73918">MEVLIQQNKESLFTLFQSVNQHQVNLGTLNTWWDKVALIGKINSLNVPQSLLVNMLETKAEFAELQAVLIENLLSEQLLQQHRRNAAVAQVIVDIPNRNLFERTADVGFLATDVDLTNYLSQPSRSDNERSEIQARLQEYAAKYTVYDDILLIDVNGDVTAQLDTLNPVTDTADPIISDVLKGSEPYYELCRYSCLRPNQPLSSLFLAPIRAPEQDGGHILGVLCLSFKLEDEMAALFGDLGQNNQAILALLDNKGNVLVSSQPHLLARDTALALNGDNQMLTLDNRRYLVTRAKTRGYQGYMGLGWQGCVLLPLVPVKNTSVDADAEVIDSKRWNGFSPTLKGIQRRSKIVTDDLDLVVLNGRIAAARSDADEFIPILEEIRKIGRQMQTIFSDSVSQLMSTALSTHFNDLSFDAALAIDIMDRNLYERANDCRWWALTSKFIELIDSAHQSDDAQQMLGDILVYINDLYTVYTCIYLYDNQGNIVAASNPDFAARIGETAHADSHWQGVKTLNSPQQYCVSEFVPSPYYNNQHTYIYNAAIQQQSTLLGGIGLVFDSTPQFQDMLNDVVAGSDGKRIAVYIERSGKVVGACQNAPWQVGDTLTLPGEVTQLENGRQGAGLYSIEGVEFTMGYAVSKGYREYKVADNYHNDIIALVAEVNNRD</sequence>
<evidence type="ECO:0000313" key="1">
    <source>
        <dbReference type="EMBL" id="SHG17530.1"/>
    </source>
</evidence>
<reference evidence="2" key="1">
    <citation type="submission" date="2016-11" db="EMBL/GenBank/DDBJ databases">
        <authorList>
            <person name="Varghese N."/>
            <person name="Submissions S."/>
        </authorList>
    </citation>
    <scope>NUCLEOTIDE SEQUENCE [LARGE SCALE GENOMIC DNA]</scope>
    <source>
        <strain evidence="2">CGMCC 1.8995</strain>
    </source>
</reference>
<evidence type="ECO:0000313" key="2">
    <source>
        <dbReference type="Proteomes" id="UP000184520"/>
    </source>
</evidence>
<dbReference type="STRING" id="634436.SAMN05216361_1549"/>
<protein>
    <submittedName>
        <fullName evidence="1">Cache domain-containing protein</fullName>
    </submittedName>
</protein>
<dbReference type="RefSeq" id="WP_073320278.1">
    <property type="nucleotide sequence ID" value="NZ_FQWD01000002.1"/>
</dbReference>
<keyword evidence="2" id="KW-1185">Reference proteome</keyword>
<organism evidence="1 2">
    <name type="scientific">Marisediminitalea aggregata</name>
    <dbReference type="NCBI Taxonomy" id="634436"/>
    <lineage>
        <taxon>Bacteria</taxon>
        <taxon>Pseudomonadati</taxon>
        <taxon>Pseudomonadota</taxon>
        <taxon>Gammaproteobacteria</taxon>
        <taxon>Alteromonadales</taxon>
        <taxon>Alteromonadaceae</taxon>
        <taxon>Marisediminitalea</taxon>
    </lineage>
</organism>
<gene>
    <name evidence="1" type="ORF">SAMN05216361_1549</name>
</gene>
<dbReference type="Proteomes" id="UP000184520">
    <property type="component" value="Unassembled WGS sequence"/>
</dbReference>
<dbReference type="AlphaFoldDB" id="A0A1M5HNK5"/>
<dbReference type="EMBL" id="FQWD01000002">
    <property type="protein sequence ID" value="SHG17530.1"/>
    <property type="molecule type" value="Genomic_DNA"/>
</dbReference>
<proteinExistence type="predicted"/>